<dbReference type="Pfam" id="PF08241">
    <property type="entry name" value="Methyltransf_11"/>
    <property type="match status" value="1"/>
</dbReference>
<dbReference type="GO" id="GO:0008757">
    <property type="term" value="F:S-adenosylmethionine-dependent methyltransferase activity"/>
    <property type="evidence" value="ECO:0007669"/>
    <property type="project" value="InterPro"/>
</dbReference>
<dbReference type="AlphaFoldDB" id="A0A1F5H4U8"/>
<dbReference type="Gene3D" id="3.40.50.150">
    <property type="entry name" value="Vaccinia Virus protein VP39"/>
    <property type="match status" value="1"/>
</dbReference>
<organism evidence="2 3">
    <name type="scientific">Candidatus Curtissbacteria bacterium RIFCSPLOWO2_01_FULL_42_50</name>
    <dbReference type="NCBI Taxonomy" id="1797730"/>
    <lineage>
        <taxon>Bacteria</taxon>
        <taxon>Candidatus Curtissiibacteriota</taxon>
    </lineage>
</organism>
<sequence>MQYQKIENKIGEVKYRKKLTKQYLGKNKFFPSEPDTKEIISALKDRISSTKNDFTFLKKQDVSLTPYLEIGAEFGHRASILEEKYNSSGFALDLSLESLTQAPFFAKKLKLKKIPQRICADAYHLPFLNNSFEFVFCYQTLHHFPDPSPIIGEIYRVLAPGGHFFVNEEPVSQRLNLNLWRRPTKLRAWEKAIKYTFILPFVSTIGKTETNHRILEETFNIKTWEKSLNCFENATVWLKPYPFGQESKINKKKSAGWLKPNPLTRSLINLSGGGIKILARKGGKLQNKVNSQIESFLACPLCRKIMTPKLFCSKCRTGYQSFKRIKLLLEKRLMVKLYPKLTNV</sequence>
<proteinExistence type="predicted"/>
<dbReference type="Proteomes" id="UP000177039">
    <property type="component" value="Unassembled WGS sequence"/>
</dbReference>
<name>A0A1F5H4U8_9BACT</name>
<comment type="caution">
    <text evidence="2">The sequence shown here is derived from an EMBL/GenBank/DDBJ whole genome shotgun (WGS) entry which is preliminary data.</text>
</comment>
<dbReference type="SUPFAM" id="SSF53335">
    <property type="entry name" value="S-adenosyl-L-methionine-dependent methyltransferases"/>
    <property type="match status" value="1"/>
</dbReference>
<protein>
    <recommendedName>
        <fullName evidence="1">Methyltransferase type 11 domain-containing protein</fullName>
    </recommendedName>
</protein>
<dbReference type="EMBL" id="MFBT01000022">
    <property type="protein sequence ID" value="OGD99170.1"/>
    <property type="molecule type" value="Genomic_DNA"/>
</dbReference>
<reference evidence="2 3" key="1">
    <citation type="journal article" date="2016" name="Nat. Commun.">
        <title>Thousands of microbial genomes shed light on interconnected biogeochemical processes in an aquifer system.</title>
        <authorList>
            <person name="Anantharaman K."/>
            <person name="Brown C.T."/>
            <person name="Hug L.A."/>
            <person name="Sharon I."/>
            <person name="Castelle C.J."/>
            <person name="Probst A.J."/>
            <person name="Thomas B.C."/>
            <person name="Singh A."/>
            <person name="Wilkins M.J."/>
            <person name="Karaoz U."/>
            <person name="Brodie E.L."/>
            <person name="Williams K.H."/>
            <person name="Hubbard S.S."/>
            <person name="Banfield J.F."/>
        </authorList>
    </citation>
    <scope>NUCLEOTIDE SEQUENCE [LARGE SCALE GENOMIC DNA]</scope>
</reference>
<dbReference type="InterPro" id="IPR029063">
    <property type="entry name" value="SAM-dependent_MTases_sf"/>
</dbReference>
<feature type="domain" description="Methyltransferase type 11" evidence="1">
    <location>
        <begin position="68"/>
        <end position="166"/>
    </location>
</feature>
<evidence type="ECO:0000313" key="3">
    <source>
        <dbReference type="Proteomes" id="UP000177039"/>
    </source>
</evidence>
<gene>
    <name evidence="2" type="ORF">A3B54_02600</name>
</gene>
<dbReference type="PANTHER" id="PTHR43591">
    <property type="entry name" value="METHYLTRANSFERASE"/>
    <property type="match status" value="1"/>
</dbReference>
<dbReference type="PANTHER" id="PTHR43591:SF24">
    <property type="entry name" value="2-METHOXY-6-POLYPRENYL-1,4-BENZOQUINOL METHYLASE, MITOCHONDRIAL"/>
    <property type="match status" value="1"/>
</dbReference>
<accession>A0A1F5H4U8</accession>
<evidence type="ECO:0000313" key="2">
    <source>
        <dbReference type="EMBL" id="OGD99170.1"/>
    </source>
</evidence>
<evidence type="ECO:0000259" key="1">
    <source>
        <dbReference type="Pfam" id="PF08241"/>
    </source>
</evidence>
<dbReference type="CDD" id="cd02440">
    <property type="entry name" value="AdoMet_MTases"/>
    <property type="match status" value="1"/>
</dbReference>
<dbReference type="InterPro" id="IPR013216">
    <property type="entry name" value="Methyltransf_11"/>
</dbReference>